<dbReference type="InterPro" id="IPR008928">
    <property type="entry name" value="6-hairpin_glycosidase_sf"/>
</dbReference>
<evidence type="ECO:0000313" key="2">
    <source>
        <dbReference type="EMBL" id="EOR72528.1"/>
    </source>
</evidence>
<dbReference type="AlphaFoldDB" id="A0A9P2WSC0"/>
<keyword evidence="1" id="KW-0812">Transmembrane</keyword>
<feature type="transmembrane region" description="Helical" evidence="1">
    <location>
        <begin position="405"/>
        <end position="424"/>
    </location>
</feature>
<organism evidence="2 3">
    <name type="scientific">Thermobifida fusca TM51</name>
    <dbReference type="NCBI Taxonomy" id="1169414"/>
    <lineage>
        <taxon>Bacteria</taxon>
        <taxon>Bacillati</taxon>
        <taxon>Actinomycetota</taxon>
        <taxon>Actinomycetes</taxon>
        <taxon>Streptosporangiales</taxon>
        <taxon>Nocardiopsidaceae</taxon>
        <taxon>Thermobifida</taxon>
    </lineage>
</organism>
<evidence type="ECO:0008006" key="4">
    <source>
        <dbReference type="Google" id="ProtNLM"/>
    </source>
</evidence>
<dbReference type="GO" id="GO:0005975">
    <property type="term" value="P:carbohydrate metabolic process"/>
    <property type="evidence" value="ECO:0007669"/>
    <property type="project" value="InterPro"/>
</dbReference>
<dbReference type="SUPFAM" id="SSF48208">
    <property type="entry name" value="Six-hairpin glycosidases"/>
    <property type="match status" value="1"/>
</dbReference>
<accession>A0A9P2WSC0</accession>
<feature type="transmembrane region" description="Helical" evidence="1">
    <location>
        <begin position="18"/>
        <end position="38"/>
    </location>
</feature>
<keyword evidence="3" id="KW-1185">Reference proteome</keyword>
<dbReference type="Proteomes" id="UP000014184">
    <property type="component" value="Unassembled WGS sequence"/>
</dbReference>
<gene>
    <name evidence="2" type="ORF">TM51_01690</name>
</gene>
<comment type="caution">
    <text evidence="2">The sequence shown here is derived from an EMBL/GenBank/DDBJ whole genome shotgun (WGS) entry which is preliminary data.</text>
</comment>
<protein>
    <recommendedName>
        <fullName evidence="4">Linalool dehydratase/isomerase domain-containing protein</fullName>
    </recommendedName>
</protein>
<evidence type="ECO:0000313" key="3">
    <source>
        <dbReference type="Proteomes" id="UP000014184"/>
    </source>
</evidence>
<keyword evidence="1" id="KW-1133">Transmembrane helix</keyword>
<evidence type="ECO:0000256" key="1">
    <source>
        <dbReference type="SAM" id="Phobius"/>
    </source>
</evidence>
<sequence>MTDVTDEPPHRSPAGTTAAVLLTVAAVMVTGVVTLATVRSHTPSPLERTDADVVADALPRLEFVREALHEGAGTAMQELFPEGYFFTHALYGLTWLSVAQRDPDLQDRALREARWSLKRLYSPEGTGPFSSVAVPAYGVFHAGWSAWLRGQIVAVAGGPEQAPEEMAALDAAAEEIAEAFEASLAHGTPYLTSYPGQAWPVDNVVAMAALRLRDHLAGEDRYAALFRLWMTEVRARLDPATGLIPHRVDPVTGHPVEGARGTSQTLLLRFLFEIDPEWAAADYTVFRELFASEHAMLPGVREYPRGNRSPGDVDSGPLIFGLSASASTVALAGSILAQDTATADALTGFAEATGMAVEWRGKRRYLGGVLPVGDAFLMWALTTVPTVPDRIPAAPTTTVSPWWRVPWYALTLLPIAALWWIVLVRWRSLRPPRPVPERSDP</sequence>
<name>A0A9P2WSC0_THEFU</name>
<keyword evidence="1" id="KW-0472">Membrane</keyword>
<reference evidence="2 3" key="1">
    <citation type="journal article" date="2013" name="Genome Announc.">
        <title>Draft Genome Sequence of the Lignocellulose Decomposer Thermobifida fusca Strain TM51.</title>
        <authorList>
            <person name="Toth A."/>
            <person name="Barna T."/>
            <person name="Nagy I."/>
            <person name="Horvath B."/>
            <person name="Nagy I."/>
            <person name="Tancsics A."/>
            <person name="Kriszt B."/>
            <person name="Baka E."/>
            <person name="Fekete C."/>
            <person name="Kukolya J."/>
        </authorList>
    </citation>
    <scope>NUCLEOTIDE SEQUENCE [LARGE SCALE GENOMIC DNA]</scope>
    <source>
        <strain evidence="2 3">TM51</strain>
    </source>
</reference>
<proteinExistence type="predicted"/>
<feature type="transmembrane region" description="Helical" evidence="1">
    <location>
        <begin position="365"/>
        <end position="385"/>
    </location>
</feature>
<dbReference type="RefSeq" id="WP_016188094.1">
    <property type="nucleotide sequence ID" value="NZ_AOSG01000008.1"/>
</dbReference>
<dbReference type="EMBL" id="AOSG01000008">
    <property type="protein sequence ID" value="EOR72528.1"/>
    <property type="molecule type" value="Genomic_DNA"/>
</dbReference>